<dbReference type="SMART" id="SM00342">
    <property type="entry name" value="HTH_ARAC"/>
    <property type="match status" value="1"/>
</dbReference>
<proteinExistence type="predicted"/>
<protein>
    <submittedName>
        <fullName evidence="5">AraC family transcriptional regulator</fullName>
    </submittedName>
</protein>
<dbReference type="InterPro" id="IPR032783">
    <property type="entry name" value="AraC_lig"/>
</dbReference>
<gene>
    <name evidence="5" type="ORF">KDW96_13050</name>
</gene>
<evidence type="ECO:0000313" key="5">
    <source>
        <dbReference type="EMBL" id="UTW09912.1"/>
    </source>
</evidence>
<accession>A0ABY5HC39</accession>
<dbReference type="InterPro" id="IPR020449">
    <property type="entry name" value="Tscrpt_reg_AraC-type_HTH"/>
</dbReference>
<evidence type="ECO:0000256" key="3">
    <source>
        <dbReference type="ARBA" id="ARBA00023163"/>
    </source>
</evidence>
<dbReference type="SUPFAM" id="SSF51182">
    <property type="entry name" value="RmlC-like cupins"/>
    <property type="match status" value="1"/>
</dbReference>
<keyword evidence="6" id="KW-1185">Reference proteome</keyword>
<reference evidence="5" key="1">
    <citation type="submission" date="2021-04" db="EMBL/GenBank/DDBJ databases">
        <title>Oceanospirillales bacteria with DddD are important DMSP degraders in coastal seawater.</title>
        <authorList>
            <person name="Liu J."/>
        </authorList>
    </citation>
    <scope>NUCLEOTIDE SEQUENCE</scope>
    <source>
        <strain evidence="5">D13-4</strain>
    </source>
</reference>
<sequence length="323" mass="34564">MMDTLSDVLAAVRLCAVSFLHAEFTAPWCIAAQVVPEDCRPLGAVPAHIIAYHYVVDGQLYLELPGEPALPLQAGDMVLLPRNDAHRLTSALGLRAAPVDELIQTVDSPGLARLRYGGGGAATHVICGFLGCEVADNPLLATLPAMLRVRVDDGPTGVWVEQSFHLAAAEFAAASLGSSTVLNKLAELLFVEAVRHHLASLPAEQTGWLAGLRDPFVGKGLALLHGRLAAPWTTAALAREVGLSRSAFAERFSKLIGQPPMSYLAHWRLQLAAARLRDSGDSLAQIAYGIGYESEAAFNRAFKREFGLPPATWRKRHATAGRA</sequence>
<dbReference type="InterPro" id="IPR018060">
    <property type="entry name" value="HTH_AraC"/>
</dbReference>
<name>A0ABY5HC39_9PSED</name>
<dbReference type="InterPro" id="IPR011051">
    <property type="entry name" value="RmlC_Cupin_sf"/>
</dbReference>
<keyword evidence="3" id="KW-0804">Transcription</keyword>
<dbReference type="EMBL" id="CP073346">
    <property type="protein sequence ID" value="UTW09912.1"/>
    <property type="molecule type" value="Genomic_DNA"/>
</dbReference>
<dbReference type="InterPro" id="IPR018062">
    <property type="entry name" value="HTH_AraC-typ_CS"/>
</dbReference>
<dbReference type="Pfam" id="PF12833">
    <property type="entry name" value="HTH_18"/>
    <property type="match status" value="1"/>
</dbReference>
<dbReference type="PROSITE" id="PS00041">
    <property type="entry name" value="HTH_ARAC_FAMILY_1"/>
    <property type="match status" value="1"/>
</dbReference>
<keyword evidence="2" id="KW-0238">DNA-binding</keyword>
<dbReference type="InterPro" id="IPR009057">
    <property type="entry name" value="Homeodomain-like_sf"/>
</dbReference>
<keyword evidence="1" id="KW-0805">Transcription regulation</keyword>
<dbReference type="SUPFAM" id="SSF46689">
    <property type="entry name" value="Homeodomain-like"/>
    <property type="match status" value="2"/>
</dbReference>
<dbReference type="PROSITE" id="PS01124">
    <property type="entry name" value="HTH_ARAC_FAMILY_2"/>
    <property type="match status" value="1"/>
</dbReference>
<dbReference type="Pfam" id="PF12852">
    <property type="entry name" value="Cupin_6"/>
    <property type="match status" value="1"/>
</dbReference>
<dbReference type="Gene3D" id="1.10.10.60">
    <property type="entry name" value="Homeodomain-like"/>
    <property type="match status" value="2"/>
</dbReference>
<evidence type="ECO:0000256" key="2">
    <source>
        <dbReference type="ARBA" id="ARBA00023125"/>
    </source>
</evidence>
<dbReference type="PANTHER" id="PTHR11019:SF159">
    <property type="entry name" value="TRANSCRIPTIONAL REGULATOR-RELATED"/>
    <property type="match status" value="1"/>
</dbReference>
<dbReference type="Proteomes" id="UP001059672">
    <property type="component" value="Chromosome"/>
</dbReference>
<feature type="domain" description="HTH araC/xylS-type" evidence="4">
    <location>
        <begin position="218"/>
        <end position="316"/>
    </location>
</feature>
<dbReference type="PRINTS" id="PR00032">
    <property type="entry name" value="HTHARAC"/>
</dbReference>
<dbReference type="PANTHER" id="PTHR11019">
    <property type="entry name" value="HTH-TYPE TRANSCRIPTIONAL REGULATOR NIMR"/>
    <property type="match status" value="1"/>
</dbReference>
<evidence type="ECO:0000256" key="1">
    <source>
        <dbReference type="ARBA" id="ARBA00023015"/>
    </source>
</evidence>
<evidence type="ECO:0000259" key="4">
    <source>
        <dbReference type="PROSITE" id="PS01124"/>
    </source>
</evidence>
<evidence type="ECO:0000313" key="6">
    <source>
        <dbReference type="Proteomes" id="UP001059672"/>
    </source>
</evidence>
<organism evidence="5 6">
    <name type="scientific">Pseudomonas benzenivorans</name>
    <dbReference type="NCBI Taxonomy" id="556533"/>
    <lineage>
        <taxon>Bacteria</taxon>
        <taxon>Pseudomonadati</taxon>
        <taxon>Pseudomonadota</taxon>
        <taxon>Gammaproteobacteria</taxon>
        <taxon>Pseudomonadales</taxon>
        <taxon>Pseudomonadaceae</taxon>
        <taxon>Pseudomonas</taxon>
    </lineage>
</organism>